<reference evidence="1 2" key="1">
    <citation type="submission" date="2015-09" db="EMBL/GenBank/DDBJ databases">
        <title>Draft genome sequence of Kouleothrix aurantiaca JCM 19913.</title>
        <authorList>
            <person name="Hemp J."/>
        </authorList>
    </citation>
    <scope>NUCLEOTIDE SEQUENCE [LARGE SCALE GENOMIC DNA]</scope>
    <source>
        <strain evidence="1 2">COM-B</strain>
    </source>
</reference>
<dbReference type="Proteomes" id="UP000050509">
    <property type="component" value="Unassembled WGS sequence"/>
</dbReference>
<comment type="caution">
    <text evidence="1">The sequence shown here is derived from an EMBL/GenBank/DDBJ whole genome shotgun (WGS) entry which is preliminary data.</text>
</comment>
<name>A0A0P9HE53_9CHLR</name>
<evidence type="ECO:0000313" key="1">
    <source>
        <dbReference type="EMBL" id="KPV52986.1"/>
    </source>
</evidence>
<organism evidence="1 2">
    <name type="scientific">Kouleothrix aurantiaca</name>
    <dbReference type="NCBI Taxonomy" id="186479"/>
    <lineage>
        <taxon>Bacteria</taxon>
        <taxon>Bacillati</taxon>
        <taxon>Chloroflexota</taxon>
        <taxon>Chloroflexia</taxon>
        <taxon>Chloroflexales</taxon>
        <taxon>Roseiflexineae</taxon>
        <taxon>Roseiflexaceae</taxon>
        <taxon>Kouleothrix</taxon>
    </lineage>
</organism>
<dbReference type="EMBL" id="LJCR01000375">
    <property type="protein sequence ID" value="KPV52986.1"/>
    <property type="molecule type" value="Genomic_DNA"/>
</dbReference>
<sequence>MPGLNTITFPLTDVATADELTIQERLDSALFDIRHALTTAKALADRHPDADLSFDLGCDLVGLELDLDLAVRRLAQYAAAHADLPAQIEELPHAPLVHGTYPVDPIDEAEWQHILNKHGEV</sequence>
<keyword evidence="2" id="KW-1185">Reference proteome</keyword>
<dbReference type="AlphaFoldDB" id="A0A0P9HE53"/>
<gene>
    <name evidence="1" type="ORF">SE17_12265</name>
</gene>
<evidence type="ECO:0000313" key="2">
    <source>
        <dbReference type="Proteomes" id="UP000050509"/>
    </source>
</evidence>
<accession>A0A0P9HE53</accession>
<proteinExistence type="predicted"/>
<protein>
    <submittedName>
        <fullName evidence="1">Uncharacterized protein</fullName>
    </submittedName>
</protein>